<evidence type="ECO:0000313" key="3">
    <source>
        <dbReference type="EMBL" id="KLO16600.1"/>
    </source>
</evidence>
<feature type="transmembrane region" description="Helical" evidence="2">
    <location>
        <begin position="20"/>
        <end position="47"/>
    </location>
</feature>
<keyword evidence="4" id="KW-1185">Reference proteome</keyword>
<dbReference type="Proteomes" id="UP000053477">
    <property type="component" value="Unassembled WGS sequence"/>
</dbReference>
<evidence type="ECO:0000313" key="4">
    <source>
        <dbReference type="Proteomes" id="UP000053477"/>
    </source>
</evidence>
<dbReference type="OrthoDB" id="2905268at2759"/>
<gene>
    <name evidence="3" type="ORF">SCHPADRAFT_847987</name>
</gene>
<organism evidence="3 4">
    <name type="scientific">Schizopora paradoxa</name>
    <dbReference type="NCBI Taxonomy" id="27342"/>
    <lineage>
        <taxon>Eukaryota</taxon>
        <taxon>Fungi</taxon>
        <taxon>Dikarya</taxon>
        <taxon>Basidiomycota</taxon>
        <taxon>Agaricomycotina</taxon>
        <taxon>Agaricomycetes</taxon>
        <taxon>Hymenochaetales</taxon>
        <taxon>Schizoporaceae</taxon>
        <taxon>Schizopora</taxon>
    </lineage>
</organism>
<dbReference type="EMBL" id="KQ085914">
    <property type="protein sequence ID" value="KLO16600.1"/>
    <property type="molecule type" value="Genomic_DNA"/>
</dbReference>
<keyword evidence="2" id="KW-0472">Membrane</keyword>
<feature type="region of interest" description="Disordered" evidence="1">
    <location>
        <begin position="352"/>
        <end position="375"/>
    </location>
</feature>
<feature type="transmembrane region" description="Helical" evidence="2">
    <location>
        <begin position="119"/>
        <end position="136"/>
    </location>
</feature>
<feature type="transmembrane region" description="Helical" evidence="2">
    <location>
        <begin position="185"/>
        <end position="206"/>
    </location>
</feature>
<keyword evidence="2" id="KW-1133">Transmembrane helix</keyword>
<protein>
    <submittedName>
        <fullName evidence="3">Uncharacterized protein</fullName>
    </submittedName>
</protein>
<feature type="transmembrane region" description="Helical" evidence="2">
    <location>
        <begin position="226"/>
        <end position="250"/>
    </location>
</feature>
<name>A0A0H2RX18_9AGAM</name>
<evidence type="ECO:0000256" key="1">
    <source>
        <dbReference type="SAM" id="MobiDB-lite"/>
    </source>
</evidence>
<proteinExistence type="predicted"/>
<reference evidence="3 4" key="1">
    <citation type="submission" date="2015-04" db="EMBL/GenBank/DDBJ databases">
        <title>Complete genome sequence of Schizopora paradoxa KUC8140, a cosmopolitan wood degrader in East Asia.</title>
        <authorList>
            <consortium name="DOE Joint Genome Institute"/>
            <person name="Min B."/>
            <person name="Park H."/>
            <person name="Jang Y."/>
            <person name="Kim J.-J."/>
            <person name="Kim K.H."/>
            <person name="Pangilinan J."/>
            <person name="Lipzen A."/>
            <person name="Riley R."/>
            <person name="Grigoriev I.V."/>
            <person name="Spatafora J.W."/>
            <person name="Choi I.-G."/>
        </authorList>
    </citation>
    <scope>NUCLEOTIDE SEQUENCE [LARGE SCALE GENOMIC DNA]</scope>
    <source>
        <strain evidence="3 4">KUC8140</strain>
    </source>
</reference>
<dbReference type="AlphaFoldDB" id="A0A0H2RX18"/>
<sequence length="375" mass="41167">MSSNPWGPNEPASVILSEEAWLQGATISSIAYGALLVLFIQCFSLLLKQTRRSNYRTKVPFLVIVFLIFMFGTFFMGSSMKFNQLAFIENRNFPGGPSAYENDMFAIPVDTLGNVSFTLSQWLCDALIIWRYMLIFKGCDAPFWIVMFLPFLLFLGSFVIGILFLLQVSSFSPFFSSGINWTIPYFSISLAINIFVTIAIVARLLLLRRRMFVALGPGHGSQYTSVAAMVVESALLFSLFSLLFLIPFALNSSISQIFLQSMGQVQACTTILIILRAASGKAWSSKTQQTLISMQVTRHAATSGIPLVRTAPFATADGSSTIIGSHVNNSIGLSNYKNGCTTIAISELGAGRDAEKDEDTRSSTGVSWKEGNDQV</sequence>
<evidence type="ECO:0000256" key="2">
    <source>
        <dbReference type="SAM" id="Phobius"/>
    </source>
</evidence>
<keyword evidence="2" id="KW-0812">Transmembrane</keyword>
<feature type="transmembrane region" description="Helical" evidence="2">
    <location>
        <begin position="59"/>
        <end position="77"/>
    </location>
</feature>
<dbReference type="InParanoid" id="A0A0H2RX18"/>
<dbReference type="STRING" id="27342.A0A0H2RX18"/>
<accession>A0A0H2RX18</accession>
<feature type="compositionally biased region" description="Basic and acidic residues" evidence="1">
    <location>
        <begin position="352"/>
        <end position="361"/>
    </location>
</feature>
<feature type="transmembrane region" description="Helical" evidence="2">
    <location>
        <begin position="143"/>
        <end position="165"/>
    </location>
</feature>